<organism evidence="2 3">
    <name type="scientific">Undibacterium pigrum</name>
    <dbReference type="NCBI Taxonomy" id="401470"/>
    <lineage>
        <taxon>Bacteria</taxon>
        <taxon>Pseudomonadati</taxon>
        <taxon>Pseudomonadota</taxon>
        <taxon>Betaproteobacteria</taxon>
        <taxon>Burkholderiales</taxon>
        <taxon>Oxalobacteraceae</taxon>
        <taxon>Undibacterium</taxon>
    </lineage>
</organism>
<evidence type="ECO:0000313" key="2">
    <source>
        <dbReference type="EMBL" id="PXX43769.1"/>
    </source>
</evidence>
<feature type="transmembrane region" description="Helical" evidence="1">
    <location>
        <begin position="51"/>
        <end position="70"/>
    </location>
</feature>
<keyword evidence="3" id="KW-1185">Reference proteome</keyword>
<proteinExistence type="predicted"/>
<dbReference type="Proteomes" id="UP000247792">
    <property type="component" value="Unassembled WGS sequence"/>
</dbReference>
<comment type="caution">
    <text evidence="2">The sequence shown here is derived from an EMBL/GenBank/DDBJ whole genome shotgun (WGS) entry which is preliminary data.</text>
</comment>
<gene>
    <name evidence="2" type="ORF">DFR42_10337</name>
</gene>
<evidence type="ECO:0000256" key="1">
    <source>
        <dbReference type="SAM" id="Phobius"/>
    </source>
</evidence>
<dbReference type="OrthoDB" id="8536886at2"/>
<keyword evidence="1" id="KW-0812">Transmembrane</keyword>
<name>A0A318J8X8_9BURK</name>
<dbReference type="AlphaFoldDB" id="A0A318J8X8"/>
<accession>A0A318J8X8</accession>
<dbReference type="EMBL" id="QJKB01000003">
    <property type="protein sequence ID" value="PXX43769.1"/>
    <property type="molecule type" value="Genomic_DNA"/>
</dbReference>
<dbReference type="Pfam" id="PF11162">
    <property type="entry name" value="DUF2946"/>
    <property type="match status" value="1"/>
</dbReference>
<reference evidence="2 3" key="1">
    <citation type="submission" date="2018-05" db="EMBL/GenBank/DDBJ databases">
        <title>Genomic Encyclopedia of Type Strains, Phase IV (KMG-IV): sequencing the most valuable type-strain genomes for metagenomic binning, comparative biology and taxonomic classification.</title>
        <authorList>
            <person name="Goeker M."/>
        </authorList>
    </citation>
    <scope>NUCLEOTIDE SEQUENCE [LARGE SCALE GENOMIC DNA]</scope>
    <source>
        <strain evidence="2 3">DSM 19792</strain>
    </source>
</reference>
<dbReference type="RefSeq" id="WP_110255060.1">
    <property type="nucleotide sequence ID" value="NZ_QJKB01000003.1"/>
</dbReference>
<evidence type="ECO:0008006" key="4">
    <source>
        <dbReference type="Google" id="ProtNLM"/>
    </source>
</evidence>
<protein>
    <recommendedName>
        <fullName evidence="4">DUF2946 family protein</fullName>
    </recommendedName>
</protein>
<dbReference type="InterPro" id="IPR021333">
    <property type="entry name" value="DUF2946"/>
</dbReference>
<keyword evidence="1" id="KW-0472">Membrane</keyword>
<evidence type="ECO:0000313" key="3">
    <source>
        <dbReference type="Proteomes" id="UP000247792"/>
    </source>
</evidence>
<sequence>MLGKSITCEKRTEFRIRFLNQRLPNFKTSFSLAVSLVIIRSMRISLRLRHLTIWLACFALLFNGIVPSIANAMAPTKVKAGFIEICSVDGNKLFDTATGKFVKDSPDADPQQSKYAKAHCANCLPHADQPFLLPTHASDSPDMALSEAFPSLFYHSPQTLFSWASAQPRAPPAQS</sequence>
<keyword evidence="1" id="KW-1133">Transmembrane helix</keyword>